<feature type="region of interest" description="Disordered" evidence="2">
    <location>
        <begin position="854"/>
        <end position="880"/>
    </location>
</feature>
<feature type="compositionally biased region" description="Basic and acidic residues" evidence="2">
    <location>
        <begin position="86"/>
        <end position="105"/>
    </location>
</feature>
<feature type="compositionally biased region" description="Basic and acidic residues" evidence="2">
    <location>
        <begin position="274"/>
        <end position="283"/>
    </location>
</feature>
<evidence type="ECO:0000256" key="2">
    <source>
        <dbReference type="SAM" id="MobiDB-lite"/>
    </source>
</evidence>
<feature type="compositionally biased region" description="Basic and acidic residues" evidence="2">
    <location>
        <begin position="236"/>
        <end position="249"/>
    </location>
</feature>
<proteinExistence type="predicted"/>
<gene>
    <name evidence="3" type="ORF">SMACR_06145</name>
</gene>
<name>A0A8S8ZFU9_SORMA</name>
<feature type="compositionally biased region" description="Basic and acidic residues" evidence="2">
    <location>
        <begin position="304"/>
        <end position="316"/>
    </location>
</feature>
<feature type="compositionally biased region" description="Polar residues" evidence="2">
    <location>
        <begin position="284"/>
        <end position="293"/>
    </location>
</feature>
<dbReference type="OMA" id="LAVWQKK"/>
<evidence type="ECO:0000313" key="4">
    <source>
        <dbReference type="Proteomes" id="UP000433876"/>
    </source>
</evidence>
<feature type="compositionally biased region" description="Polar residues" evidence="2">
    <location>
        <begin position="1379"/>
        <end position="1397"/>
    </location>
</feature>
<feature type="compositionally biased region" description="Polar residues" evidence="2">
    <location>
        <begin position="1269"/>
        <end position="1284"/>
    </location>
</feature>
<feature type="compositionally biased region" description="Polar residues" evidence="2">
    <location>
        <begin position="1149"/>
        <end position="1161"/>
    </location>
</feature>
<feature type="compositionally biased region" description="Polar residues" evidence="2">
    <location>
        <begin position="164"/>
        <end position="180"/>
    </location>
</feature>
<feature type="compositionally biased region" description="Polar residues" evidence="2">
    <location>
        <begin position="1332"/>
        <end position="1352"/>
    </location>
</feature>
<accession>A0A8S8ZFU9</accession>
<dbReference type="VEuPathDB" id="FungiDB:SMAC_06145"/>
<feature type="compositionally biased region" description="Polar residues" evidence="2">
    <location>
        <begin position="21"/>
        <end position="47"/>
    </location>
</feature>
<dbReference type="EMBL" id="NMPR01000214">
    <property type="protein sequence ID" value="KAA8628020.1"/>
    <property type="molecule type" value="Genomic_DNA"/>
</dbReference>
<feature type="region of interest" description="Disordered" evidence="2">
    <location>
        <begin position="1149"/>
        <end position="1181"/>
    </location>
</feature>
<dbReference type="Proteomes" id="UP000433876">
    <property type="component" value="Unassembled WGS sequence"/>
</dbReference>
<organism evidence="3 4">
    <name type="scientific">Sordaria macrospora</name>
    <dbReference type="NCBI Taxonomy" id="5147"/>
    <lineage>
        <taxon>Eukaryota</taxon>
        <taxon>Fungi</taxon>
        <taxon>Dikarya</taxon>
        <taxon>Ascomycota</taxon>
        <taxon>Pezizomycotina</taxon>
        <taxon>Sordariomycetes</taxon>
        <taxon>Sordariomycetidae</taxon>
        <taxon>Sordariales</taxon>
        <taxon>Sordariaceae</taxon>
        <taxon>Sordaria</taxon>
    </lineage>
</organism>
<evidence type="ECO:0000313" key="3">
    <source>
        <dbReference type="EMBL" id="KAA8628020.1"/>
    </source>
</evidence>
<feature type="compositionally biased region" description="Low complexity" evidence="2">
    <location>
        <begin position="1443"/>
        <end position="1454"/>
    </location>
</feature>
<feature type="coiled-coil region" evidence="1">
    <location>
        <begin position="446"/>
        <end position="519"/>
    </location>
</feature>
<feature type="compositionally biased region" description="Polar residues" evidence="2">
    <location>
        <begin position="216"/>
        <end position="235"/>
    </location>
</feature>
<keyword evidence="1" id="KW-0175">Coiled coil</keyword>
<protein>
    <submittedName>
        <fullName evidence="3">Uncharacterized protein</fullName>
    </submittedName>
</protein>
<feature type="region of interest" description="Disordered" evidence="2">
    <location>
        <begin position="1202"/>
        <end position="1487"/>
    </location>
</feature>
<evidence type="ECO:0000256" key="1">
    <source>
        <dbReference type="SAM" id="Coils"/>
    </source>
</evidence>
<reference evidence="3 4" key="1">
    <citation type="submission" date="2017-07" db="EMBL/GenBank/DDBJ databases">
        <title>Genome sequence of the Sordaria macrospora wild type strain R19027.</title>
        <authorList>
            <person name="Nowrousian M."/>
            <person name="Teichert I."/>
            <person name="Kueck U."/>
        </authorList>
    </citation>
    <scope>NUCLEOTIDE SEQUENCE [LARGE SCALE GENOMIC DNA]</scope>
    <source>
        <strain evidence="3 4">R19027</strain>
        <tissue evidence="3">Mycelium</tissue>
    </source>
</reference>
<feature type="compositionally biased region" description="Low complexity" evidence="2">
    <location>
        <begin position="1289"/>
        <end position="1301"/>
    </location>
</feature>
<sequence>MARPPHTRPFNFENSEDKTPTGPTSYQHAQPSSGGMSTQLPVLTSQPPGKDNTTRHIPFPRQEPLPGQQIEERISNDAVSAHNRPHGYELQDTEEPKKRTVDTHPRPKKRPYADVSPPSAHRALQVPVPVPPPSISTQRSKTSQHFNPASGLDDSHLHIDPRASTANVLRQPQQQASPSVAVNGEHIGGDGNQFLISHEKGVAIDGEYQSEGRGGQSKNQSSPTSTTMSHKGGQSHTDRPHHQGIHTDDYTLPGNTETEDIVNMESTSRAAHTRSFDRPDTRQPKSTSPFSSESIHHGYPSHSSRLDSRKSHELHKTNTAGSGKPPSRGAEKVHSSSSRTQRVSPIRRRAATPAARLQRHHTTGEPRAVHKQSPRPPLEGSNVSRRRAAVSTTARSEIIDITSTPGSEIIRLSPTTNNKSIEISQEFTKDLAGVLNRFTTQHNSTRQELKEKYHNYIKQLKKKIKDREHEAKGYLAQIEEQASDIRELDHSNGKMANKIDELEHSKGEMTRKITEMEAVLEATIERGSKAEDKYRKVKDHLNAAIEEQQKLYLMSKSQWEKTIKEVRETERRHGAALEETLQKAEVIRHQMLEKVRQTVGQCRQDTAELYGQIDNLTRQIEQKDAELNHKKEAVRMLSQQLETLKITNGGFEALESQQKDILGKMEEQNAQAIQTQARNEDAFGTRLDQIAEQVGSVSKAVSEQPQALLAGCVAEKEETLKTCQVELKDLQKRFENQQVQFSQLQAHAVELEVSHEDNQPLNQQLQLAQAEIERLEAEVRSRTAAISQLEKTIQSKEEAYVSEVKQFGSQVQQLNQLILDKEAAIESASSKSVDLVRRELLAEKERETAELNKKISQLRSERDTLHQAATQLRQERARREEAESQQARMIESLKANLAIAENKSSSLAEELKTRSDDLAESRHQRSTRISALGADLAVWQKKAAELEANYTGLQETERQHTSAIESLKVTLASAESKCSSLSEELKAKSLELEKSNQRRSSRITDLEKELASWQEKAAQLQATYSKVQKIDEERKGKLRECLTAIEQLAVKEGIVDPDADTVKLFDDRITLDEVWPKISNVVEQLMKVASTKYQTILDKQRQQLEAYEEITSQAGLSTNEDSQASLVNACDNLSTNEDSQASLINACNNLGMNPPQETQGGNPDGIADMGSTPPDMEETSPPFLQHRVVMGLQDQGRRVAVRRPTSTEGIRKVPLPPPPSVAQEKSRRREAVPPKSIMKRVTRSVSREQLIENSSGSGAFGRIGPLDTFTATPPDSTGVSLEQNHMSHEVTSSHFSSVSTSGRPNKRKRSDDIVDSPVIARRGRYSKGAGGKSTTKTVASTPTSASGPNTSDEGGPRGIGLPQRIYRSRHAVDRLSEGFDSSVNGSTSINSKPSSSLPAEVVNGANRFLPPRSAPTRTYGSRKSVGPAEGNGSASQTNHESQTRSQSQLLSRYSGANDETQDSMTLSQIVSKEGGDDLLLPPPDNKS</sequence>
<feature type="region of interest" description="Disordered" evidence="2">
    <location>
        <begin position="1"/>
        <end position="193"/>
    </location>
</feature>
<feature type="compositionally biased region" description="Polar residues" evidence="2">
    <location>
        <begin position="135"/>
        <end position="147"/>
    </location>
</feature>
<feature type="coiled-coil region" evidence="1">
    <location>
        <begin position="606"/>
        <end position="640"/>
    </location>
</feature>
<comment type="caution">
    <text evidence="3">The sequence shown here is derived from an EMBL/GenBank/DDBJ whole genome shotgun (WGS) entry which is preliminary data.</text>
</comment>
<feature type="compositionally biased region" description="Basic and acidic residues" evidence="2">
    <location>
        <begin position="854"/>
        <end position="865"/>
    </location>
</feature>
<feature type="region of interest" description="Disordered" evidence="2">
    <location>
        <begin position="205"/>
        <end position="391"/>
    </location>
</feature>